<dbReference type="RefSeq" id="WP_255062867.1">
    <property type="nucleotide sequence ID" value="NZ_JANDBD010000010.1"/>
</dbReference>
<evidence type="ECO:0000313" key="1">
    <source>
        <dbReference type="EMBL" id="MCP9275120.1"/>
    </source>
</evidence>
<protein>
    <submittedName>
        <fullName evidence="1">DUF1810 domain-containing protein</fullName>
    </submittedName>
</protein>
<dbReference type="InterPro" id="IPR014937">
    <property type="entry name" value="DUF1810"/>
</dbReference>
<dbReference type="SUPFAM" id="SSF140736">
    <property type="entry name" value="Rv1873-like"/>
    <property type="match status" value="1"/>
</dbReference>
<gene>
    <name evidence="1" type="ORF">NM203_23290</name>
</gene>
<proteinExistence type="predicted"/>
<comment type="caution">
    <text evidence="1">The sequence shown here is derived from an EMBL/GenBank/DDBJ whole genome shotgun (WGS) entry which is preliminary data.</text>
</comment>
<evidence type="ECO:0000313" key="2">
    <source>
        <dbReference type="Proteomes" id="UP001651690"/>
    </source>
</evidence>
<organism evidence="1 2">
    <name type="scientific">Mycolicibacterium arenosum</name>
    <dbReference type="NCBI Taxonomy" id="2952157"/>
    <lineage>
        <taxon>Bacteria</taxon>
        <taxon>Bacillati</taxon>
        <taxon>Actinomycetota</taxon>
        <taxon>Actinomycetes</taxon>
        <taxon>Mycobacteriales</taxon>
        <taxon>Mycobacteriaceae</taxon>
        <taxon>Mycolicibacterium</taxon>
    </lineage>
</organism>
<accession>A0ABT1M8C7</accession>
<dbReference type="PIRSF" id="PIRSF008546">
    <property type="entry name" value="UCP008546"/>
    <property type="match status" value="1"/>
</dbReference>
<dbReference type="InterPro" id="IPR036287">
    <property type="entry name" value="Rv1873-like_sf"/>
</dbReference>
<dbReference type="Gene3D" id="1.25.40.380">
    <property type="entry name" value="Protein of unknown function DUF1810"/>
    <property type="match status" value="1"/>
</dbReference>
<dbReference type="Pfam" id="PF08837">
    <property type="entry name" value="DUF1810"/>
    <property type="match status" value="1"/>
</dbReference>
<name>A0ABT1M8C7_9MYCO</name>
<dbReference type="Proteomes" id="UP001651690">
    <property type="component" value="Unassembled WGS sequence"/>
</dbReference>
<sequence>MTDPFNLQRFVDAQDRGGSYDEAVAELRAGCKRGHWMWWIFPQLRGLGRTETSTRYGIASRAEAIAYLEHDVLGPRLRHCAHLLTGLGANSPELVLGGVDALKLRSSMTLFAAVASDPDIFEKVLSQYYRGGRDSVTTARLGDS</sequence>
<keyword evidence="2" id="KW-1185">Reference proteome</keyword>
<reference evidence="1 2" key="1">
    <citation type="submission" date="2022-06" db="EMBL/GenBank/DDBJ databases">
        <title>Mycolicibacterium sp. CAU 1645 isolated from seawater.</title>
        <authorList>
            <person name="Kim W."/>
        </authorList>
    </citation>
    <scope>NUCLEOTIDE SEQUENCE [LARGE SCALE GENOMIC DNA]</scope>
    <source>
        <strain evidence="1 2">CAU 1645</strain>
    </source>
</reference>
<dbReference type="EMBL" id="JANDBD010000010">
    <property type="protein sequence ID" value="MCP9275120.1"/>
    <property type="molecule type" value="Genomic_DNA"/>
</dbReference>